<reference evidence="2 3" key="1">
    <citation type="submission" date="2017-04" db="EMBL/GenBank/DDBJ databases">
        <authorList>
            <person name="Afonso C.L."/>
            <person name="Miller P.J."/>
            <person name="Scott M.A."/>
            <person name="Spackman E."/>
            <person name="Goraichik I."/>
            <person name="Dimitrov K.M."/>
            <person name="Suarez D.L."/>
            <person name="Swayne D.E."/>
        </authorList>
    </citation>
    <scope>NUCLEOTIDE SEQUENCE [LARGE SCALE GENOMIC DNA]</scope>
</reference>
<keyword evidence="3" id="KW-1185">Reference proteome</keyword>
<dbReference type="PANTHER" id="PTHR38645:SF1">
    <property type="entry name" value="YALI0F12243P"/>
    <property type="match status" value="1"/>
</dbReference>
<dbReference type="EMBL" id="FXLY01000003">
    <property type="protein sequence ID" value="SMN19365.1"/>
    <property type="molecule type" value="Genomic_DNA"/>
</dbReference>
<accession>A0A1X7R139</accession>
<evidence type="ECO:0000313" key="2">
    <source>
        <dbReference type="EMBL" id="SMN19365.1"/>
    </source>
</evidence>
<feature type="compositionally biased region" description="Polar residues" evidence="1">
    <location>
        <begin position="150"/>
        <end position="170"/>
    </location>
</feature>
<sequence>MEKLHSLETSLPPEQPPTKQAVDSLNNELSQEFKVAANAVTRLYRVANEKNSLVKHQGYIECLDDILDCIENSKFNSLDDIRLWCTKQRVDKTGTKEPNRVDSTEKVNRYNFNFEEKKTINSPKFRLSIPPLSVEHTKPSENHTRHNSRSKNPYNNIDKNDSNRSYSTQMDSDMVDFGTKNMNLQQVYHQNSAHSILSSDTQNKAIKKIKLDTNNKI</sequence>
<evidence type="ECO:0000313" key="3">
    <source>
        <dbReference type="Proteomes" id="UP000196158"/>
    </source>
</evidence>
<name>A0A1X7R139_9SACH</name>
<dbReference type="PANTHER" id="PTHR38645">
    <property type="entry name" value="CHROMOSOME 9, WHOLE GENOME SHOTGUN SEQUENCE"/>
    <property type="match status" value="1"/>
</dbReference>
<proteinExistence type="predicted"/>
<organism evidence="2 3">
    <name type="scientific">Maudiozyma saulgeensis</name>
    <dbReference type="NCBI Taxonomy" id="1789683"/>
    <lineage>
        <taxon>Eukaryota</taxon>
        <taxon>Fungi</taxon>
        <taxon>Dikarya</taxon>
        <taxon>Ascomycota</taxon>
        <taxon>Saccharomycotina</taxon>
        <taxon>Saccharomycetes</taxon>
        <taxon>Saccharomycetales</taxon>
        <taxon>Saccharomycetaceae</taxon>
        <taxon>Maudiozyma</taxon>
    </lineage>
</organism>
<dbReference type="OrthoDB" id="21418at2759"/>
<dbReference type="Proteomes" id="UP000196158">
    <property type="component" value="Unassembled WGS sequence"/>
</dbReference>
<evidence type="ECO:0000256" key="1">
    <source>
        <dbReference type="SAM" id="MobiDB-lite"/>
    </source>
</evidence>
<feature type="compositionally biased region" description="Basic and acidic residues" evidence="1">
    <location>
        <begin position="135"/>
        <end position="144"/>
    </location>
</feature>
<protein>
    <submittedName>
        <fullName evidence="2">Uncharacterized protein</fullName>
    </submittedName>
</protein>
<gene>
    <name evidence="2" type="ORF">KASA_0P05665G</name>
</gene>
<feature type="region of interest" description="Disordered" evidence="1">
    <location>
        <begin position="130"/>
        <end position="170"/>
    </location>
</feature>
<feature type="region of interest" description="Disordered" evidence="1">
    <location>
        <begin position="1"/>
        <end position="23"/>
    </location>
</feature>
<dbReference type="AlphaFoldDB" id="A0A1X7R139"/>